<keyword evidence="4" id="KW-0808">Transferase</keyword>
<comment type="subcellular location">
    <subcellularLocation>
        <location evidence="1">Membrane</location>
        <topology evidence="1">Multi-pass membrane protein</topology>
    </subcellularLocation>
</comment>
<feature type="transmembrane region" description="Helical" evidence="9">
    <location>
        <begin position="291"/>
        <end position="313"/>
    </location>
</feature>
<keyword evidence="5 9" id="KW-0812">Transmembrane</keyword>
<dbReference type="InterPro" id="IPR032805">
    <property type="entry name" value="Wax_synthase_dom"/>
</dbReference>
<evidence type="ECO:0000256" key="1">
    <source>
        <dbReference type="ARBA" id="ARBA00004141"/>
    </source>
</evidence>
<comment type="similarity">
    <text evidence="3">Belongs to the wax synthase family.</text>
</comment>
<keyword evidence="7 9" id="KW-0472">Membrane</keyword>
<dbReference type="GO" id="GO:0008374">
    <property type="term" value="F:O-acyltransferase activity"/>
    <property type="evidence" value="ECO:0007669"/>
    <property type="project" value="InterPro"/>
</dbReference>
<dbReference type="InterPro" id="IPR044851">
    <property type="entry name" value="Wax_synthase"/>
</dbReference>
<feature type="transmembrane region" description="Helical" evidence="9">
    <location>
        <begin position="36"/>
        <end position="54"/>
    </location>
</feature>
<dbReference type="Pfam" id="PF13813">
    <property type="entry name" value="MBOAT_2"/>
    <property type="match status" value="1"/>
</dbReference>
<feature type="transmembrane region" description="Helical" evidence="9">
    <location>
        <begin position="6"/>
        <end position="24"/>
    </location>
</feature>
<name>A0A9Q0KIK9_9MAGN</name>
<proteinExistence type="inferred from homology"/>
<reference evidence="11" key="1">
    <citation type="journal article" date="2023" name="Plant J.">
        <title>The genome of the king protea, Protea cynaroides.</title>
        <authorList>
            <person name="Chang J."/>
            <person name="Duong T.A."/>
            <person name="Schoeman C."/>
            <person name="Ma X."/>
            <person name="Roodt D."/>
            <person name="Barker N."/>
            <person name="Li Z."/>
            <person name="Van de Peer Y."/>
            <person name="Mizrachi E."/>
        </authorList>
    </citation>
    <scope>NUCLEOTIDE SEQUENCE</scope>
    <source>
        <tissue evidence="11">Young leaves</tissue>
    </source>
</reference>
<evidence type="ECO:0000256" key="7">
    <source>
        <dbReference type="ARBA" id="ARBA00023136"/>
    </source>
</evidence>
<keyword evidence="6 9" id="KW-1133">Transmembrane helix</keyword>
<feature type="transmembrane region" description="Helical" evidence="9">
    <location>
        <begin position="234"/>
        <end position="254"/>
    </location>
</feature>
<dbReference type="PANTHER" id="PTHR31595">
    <property type="entry name" value="LONG-CHAIN-ALCOHOL O-FATTY-ACYLTRANSFERASE 3-RELATED"/>
    <property type="match status" value="1"/>
</dbReference>
<dbReference type="GO" id="GO:0016020">
    <property type="term" value="C:membrane"/>
    <property type="evidence" value="ECO:0007669"/>
    <property type="project" value="UniProtKB-SubCell"/>
</dbReference>
<accession>A0A9Q0KIK9</accession>
<dbReference type="EMBL" id="JAMYWD010000005">
    <property type="protein sequence ID" value="KAJ4971141.1"/>
    <property type="molecule type" value="Genomic_DNA"/>
</dbReference>
<evidence type="ECO:0000256" key="5">
    <source>
        <dbReference type="ARBA" id="ARBA00022692"/>
    </source>
</evidence>
<feature type="transmembrane region" description="Helical" evidence="9">
    <location>
        <begin position="119"/>
        <end position="137"/>
    </location>
</feature>
<gene>
    <name evidence="11" type="ORF">NE237_004240</name>
</gene>
<evidence type="ECO:0000313" key="12">
    <source>
        <dbReference type="Proteomes" id="UP001141806"/>
    </source>
</evidence>
<feature type="domain" description="Wax synthase" evidence="10">
    <location>
        <begin position="180"/>
        <end position="265"/>
    </location>
</feature>
<keyword evidence="8" id="KW-0012">Acyltransferase</keyword>
<comment type="caution">
    <text evidence="11">The sequence shown here is derived from an EMBL/GenBank/DDBJ whole genome shotgun (WGS) entry which is preliminary data.</text>
</comment>
<sequence>MEGEWKKIIKVWVSVFASLSYCYLIARRIPKGKFRLLSLIPIFYLFLLLPLTLINFHFRGFVAFFLAWLANFKLLLFAFGQGPLSVDPSMPLLHFIFVTFFPIKIKHQSPLPTKKAFKFPLLYSIKVILFAVSILLYDYRLYIHPHIQALLCCGHIYFGVEITFAVLAYMTKLVLGLEFEPTFKEPYLSTSLQDFWSRRWNLMVPKILHPTVYEPTRRIAAHLLGNKSEPVHRLVALLNTFLVSGLMHELLFFYIRYSHPTWKTRLYFALQGVCLAAEVAVKKLLAGRWQLHPVVSWILVNEFLFVTIYWLLLSDVLSV</sequence>
<comment type="pathway">
    <text evidence="2">Secondary metabolite biosynthesis.</text>
</comment>
<evidence type="ECO:0000256" key="9">
    <source>
        <dbReference type="SAM" id="Phobius"/>
    </source>
</evidence>
<feature type="transmembrane region" description="Helical" evidence="9">
    <location>
        <begin position="149"/>
        <end position="170"/>
    </location>
</feature>
<evidence type="ECO:0000256" key="6">
    <source>
        <dbReference type="ARBA" id="ARBA00022989"/>
    </source>
</evidence>
<dbReference type="PANTHER" id="PTHR31595:SF57">
    <property type="entry name" value="OS04G0481900 PROTEIN"/>
    <property type="match status" value="1"/>
</dbReference>
<evidence type="ECO:0000256" key="8">
    <source>
        <dbReference type="ARBA" id="ARBA00023315"/>
    </source>
</evidence>
<dbReference type="Proteomes" id="UP001141806">
    <property type="component" value="Unassembled WGS sequence"/>
</dbReference>
<keyword evidence="12" id="KW-1185">Reference proteome</keyword>
<evidence type="ECO:0000256" key="3">
    <source>
        <dbReference type="ARBA" id="ARBA00007282"/>
    </source>
</evidence>
<dbReference type="AlphaFoldDB" id="A0A9Q0KIK9"/>
<evidence type="ECO:0000256" key="4">
    <source>
        <dbReference type="ARBA" id="ARBA00022679"/>
    </source>
</evidence>
<organism evidence="11 12">
    <name type="scientific">Protea cynaroides</name>
    <dbReference type="NCBI Taxonomy" id="273540"/>
    <lineage>
        <taxon>Eukaryota</taxon>
        <taxon>Viridiplantae</taxon>
        <taxon>Streptophyta</taxon>
        <taxon>Embryophyta</taxon>
        <taxon>Tracheophyta</taxon>
        <taxon>Spermatophyta</taxon>
        <taxon>Magnoliopsida</taxon>
        <taxon>Proteales</taxon>
        <taxon>Proteaceae</taxon>
        <taxon>Protea</taxon>
    </lineage>
</organism>
<evidence type="ECO:0000259" key="10">
    <source>
        <dbReference type="Pfam" id="PF13813"/>
    </source>
</evidence>
<protein>
    <recommendedName>
        <fullName evidence="10">Wax synthase domain-containing protein</fullName>
    </recommendedName>
</protein>
<evidence type="ECO:0000313" key="11">
    <source>
        <dbReference type="EMBL" id="KAJ4971141.1"/>
    </source>
</evidence>
<evidence type="ECO:0000256" key="2">
    <source>
        <dbReference type="ARBA" id="ARBA00005179"/>
    </source>
</evidence>
<feature type="transmembrane region" description="Helical" evidence="9">
    <location>
        <begin position="60"/>
        <end position="79"/>
    </location>
</feature>
<dbReference type="OrthoDB" id="1077582at2759"/>
<dbReference type="GO" id="GO:0006629">
    <property type="term" value="P:lipid metabolic process"/>
    <property type="evidence" value="ECO:0007669"/>
    <property type="project" value="InterPro"/>
</dbReference>